<dbReference type="GO" id="GO:0005778">
    <property type="term" value="C:peroxisomal membrane"/>
    <property type="evidence" value="ECO:0007669"/>
    <property type="project" value="TreeGrafter"/>
</dbReference>
<name>A0A427YCY4_9TREE</name>
<protein>
    <recommendedName>
        <fullName evidence="3">Peroxisomal membrane protein 4</fullName>
    </recommendedName>
</protein>
<dbReference type="Pfam" id="PF02466">
    <property type="entry name" value="Tim17"/>
    <property type="match status" value="1"/>
</dbReference>
<accession>A0A427YCY4</accession>
<dbReference type="InterPro" id="IPR019531">
    <property type="entry name" value="Pmp4"/>
</dbReference>
<dbReference type="Proteomes" id="UP000279259">
    <property type="component" value="Unassembled WGS sequence"/>
</dbReference>
<dbReference type="AlphaFoldDB" id="A0A427YCY4"/>
<comment type="caution">
    <text evidence="1">The sequence shown here is derived from an EMBL/GenBank/DDBJ whole genome shotgun (WGS) entry which is preliminary data.</text>
</comment>
<dbReference type="PIRSF" id="PIRSF013674">
    <property type="entry name" value="PXMP4"/>
    <property type="match status" value="1"/>
</dbReference>
<keyword evidence="2" id="KW-1185">Reference proteome</keyword>
<organism evidence="1 2">
    <name type="scientific">Saitozyma podzolica</name>
    <dbReference type="NCBI Taxonomy" id="1890683"/>
    <lineage>
        <taxon>Eukaryota</taxon>
        <taxon>Fungi</taxon>
        <taxon>Dikarya</taxon>
        <taxon>Basidiomycota</taxon>
        <taxon>Agaricomycotina</taxon>
        <taxon>Tremellomycetes</taxon>
        <taxon>Tremellales</taxon>
        <taxon>Trimorphomycetaceae</taxon>
        <taxon>Saitozyma</taxon>
    </lineage>
</organism>
<evidence type="ECO:0008006" key="3">
    <source>
        <dbReference type="Google" id="ProtNLM"/>
    </source>
</evidence>
<proteinExistence type="predicted"/>
<gene>
    <name evidence="1" type="ORF">EHS25_002667</name>
</gene>
<dbReference type="OrthoDB" id="39659at2759"/>
<dbReference type="PANTHER" id="PTHR15460:SF3">
    <property type="entry name" value="PEROXISOMAL MEMBRANE PROTEIN 4"/>
    <property type="match status" value="1"/>
</dbReference>
<dbReference type="STRING" id="1890683.A0A427YCY4"/>
<evidence type="ECO:0000313" key="2">
    <source>
        <dbReference type="Proteomes" id="UP000279259"/>
    </source>
</evidence>
<sequence length="224" mass="25223">MSSALQNFLLNPANHDLLAIVKGARNGLVYGAKIRFPHALVMTFLFSHKPLHSKIRNIFTATRTHALNLAKFVSIYKVLLLLQRKLNGGKERDLDTFIAGGLGGWWVFGEATAINEQIVLYVLSRTLLSLLPRLYTTSPHPPSYPFQPLPHPLPALTSPEANPRPIPPAPLPFGVVAALAWAGVMYMFRHRGERIQPGMGNSMRYLYHDSETWKDLRTLLWHNK</sequence>
<dbReference type="EMBL" id="RSCD01000015">
    <property type="protein sequence ID" value="RSH89005.1"/>
    <property type="molecule type" value="Genomic_DNA"/>
</dbReference>
<dbReference type="PANTHER" id="PTHR15460">
    <property type="entry name" value="PEROXISOMAL MEMBRANE PROTEIN 4"/>
    <property type="match status" value="1"/>
</dbReference>
<reference evidence="1 2" key="1">
    <citation type="submission" date="2018-11" db="EMBL/GenBank/DDBJ databases">
        <title>Genome sequence of Saitozyma podzolica DSM 27192.</title>
        <authorList>
            <person name="Aliyu H."/>
            <person name="Gorte O."/>
            <person name="Ochsenreither K."/>
        </authorList>
    </citation>
    <scope>NUCLEOTIDE SEQUENCE [LARGE SCALE GENOMIC DNA]</scope>
    <source>
        <strain evidence="1 2">DSM 27192</strain>
    </source>
</reference>
<evidence type="ECO:0000313" key="1">
    <source>
        <dbReference type="EMBL" id="RSH89005.1"/>
    </source>
</evidence>